<name>B0RLN7_XANCB</name>
<dbReference type="HOGENOM" id="CLU_3392037_0_0_6"/>
<sequence length="32" mass="3520">MSERISRSLLAVCKDNRDAYPGAGDRSLAETH</sequence>
<dbReference type="EMBL" id="AM920689">
    <property type="protein sequence ID" value="CAP49406.1"/>
    <property type="molecule type" value="Genomic_DNA"/>
</dbReference>
<proteinExistence type="predicted"/>
<dbReference type="AlphaFoldDB" id="B0RLN7"/>
<organism evidence="1 2">
    <name type="scientific">Xanthomonas campestris pv. campestris (strain B100)</name>
    <dbReference type="NCBI Taxonomy" id="509169"/>
    <lineage>
        <taxon>Bacteria</taxon>
        <taxon>Pseudomonadati</taxon>
        <taxon>Pseudomonadota</taxon>
        <taxon>Gammaproteobacteria</taxon>
        <taxon>Lysobacterales</taxon>
        <taxon>Lysobacteraceae</taxon>
        <taxon>Xanthomonas</taxon>
    </lineage>
</organism>
<evidence type="ECO:0000313" key="2">
    <source>
        <dbReference type="Proteomes" id="UP000001188"/>
    </source>
</evidence>
<evidence type="ECO:0000313" key="1">
    <source>
        <dbReference type="EMBL" id="CAP49406.1"/>
    </source>
</evidence>
<reference evidence="1 2" key="1">
    <citation type="journal article" date="2008" name="J. Biotechnol.">
        <title>The genome of Xanthomonas campestris pv. campestris B100 and its use for the reconstruction of metabolic pathways involved in xanthan biosynthesis.</title>
        <authorList>
            <person name="Vorholter F.J."/>
            <person name="Schneiker S."/>
            <person name="Goesmann A."/>
            <person name="Krause L."/>
            <person name="Bekel T."/>
            <person name="Kaiser O."/>
            <person name="Linke B."/>
            <person name="Patschkowski T."/>
            <person name="Ruckert C."/>
            <person name="Schmid J."/>
            <person name="Sidhu V.K."/>
            <person name="Sieber V."/>
            <person name="Tauch A."/>
            <person name="Watt S.A."/>
            <person name="Weisshaar B."/>
            <person name="Becker A."/>
            <person name="Niehaus K."/>
            <person name="Puhler A."/>
        </authorList>
    </citation>
    <scope>NUCLEOTIDE SEQUENCE [LARGE SCALE GENOMIC DNA]</scope>
    <source>
        <strain evidence="1 2">B100</strain>
    </source>
</reference>
<accession>B0RLN7</accession>
<protein>
    <submittedName>
        <fullName evidence="1">Uncharacterized protein</fullName>
    </submittedName>
</protein>
<dbReference type="KEGG" id="xca:xcc-b100_0076"/>
<dbReference type="Proteomes" id="UP000001188">
    <property type="component" value="Chromosome"/>
</dbReference>
<gene>
    <name evidence="1" type="ORF">XCCB100_0076</name>
</gene>